<dbReference type="GO" id="GO:0016757">
    <property type="term" value="F:glycosyltransferase activity"/>
    <property type="evidence" value="ECO:0007669"/>
    <property type="project" value="UniProtKB-KW"/>
</dbReference>
<dbReference type="EMBL" id="RBAK01000006">
    <property type="protein sequence ID" value="RKN45475.1"/>
    <property type="molecule type" value="Genomic_DNA"/>
</dbReference>
<dbReference type="Proteomes" id="UP000281726">
    <property type="component" value="Unassembled WGS sequence"/>
</dbReference>
<evidence type="ECO:0000313" key="6">
    <source>
        <dbReference type="Proteomes" id="UP000281726"/>
    </source>
</evidence>
<keyword evidence="2" id="KW-0808">Transferase</keyword>
<comment type="caution">
    <text evidence="5">The sequence shown here is derived from an EMBL/GenBank/DDBJ whole genome shotgun (WGS) entry which is preliminary data.</text>
</comment>
<organism evidence="5 6">
    <name type="scientific">Micromonospora endolithica</name>
    <dbReference type="NCBI Taxonomy" id="230091"/>
    <lineage>
        <taxon>Bacteria</taxon>
        <taxon>Bacillati</taxon>
        <taxon>Actinomycetota</taxon>
        <taxon>Actinomycetes</taxon>
        <taxon>Micromonosporales</taxon>
        <taxon>Micromonosporaceae</taxon>
        <taxon>Micromonospora</taxon>
    </lineage>
</organism>
<evidence type="ECO:0000259" key="4">
    <source>
        <dbReference type="Pfam" id="PF13439"/>
    </source>
</evidence>
<dbReference type="AlphaFoldDB" id="A0A3A9ZB84"/>
<reference evidence="5 6" key="1">
    <citation type="journal article" date="2004" name="Syst. Appl. Microbiol.">
        <title>Cryptoendolithic actinomycetes from antarctic sandstone rock samples: Micromonospora endolithica sp. nov. and two isolates related to Micromonospora coerulea Jensen 1932.</title>
        <authorList>
            <person name="Hirsch P."/>
            <person name="Mevs U."/>
            <person name="Kroppenstedt R.M."/>
            <person name="Schumann P."/>
            <person name="Stackebrandt E."/>
        </authorList>
    </citation>
    <scope>NUCLEOTIDE SEQUENCE [LARGE SCALE GENOMIC DNA]</scope>
    <source>
        <strain evidence="5 6">JCM 12677</strain>
    </source>
</reference>
<dbReference type="PANTHER" id="PTHR12526">
    <property type="entry name" value="GLYCOSYLTRANSFERASE"/>
    <property type="match status" value="1"/>
</dbReference>
<dbReference type="Pfam" id="PF13439">
    <property type="entry name" value="Glyco_transf_4"/>
    <property type="match status" value="1"/>
</dbReference>
<protein>
    <recommendedName>
        <fullName evidence="4">Glycosyltransferase subfamily 4-like N-terminal domain-containing protein</fullName>
    </recommendedName>
</protein>
<proteinExistence type="predicted"/>
<dbReference type="OrthoDB" id="477186at2"/>
<feature type="region of interest" description="Disordered" evidence="3">
    <location>
        <begin position="387"/>
        <end position="430"/>
    </location>
</feature>
<dbReference type="InterPro" id="IPR028098">
    <property type="entry name" value="Glyco_trans_4-like_N"/>
</dbReference>
<evidence type="ECO:0000256" key="2">
    <source>
        <dbReference type="ARBA" id="ARBA00022679"/>
    </source>
</evidence>
<dbReference type="PANTHER" id="PTHR12526:SF634">
    <property type="entry name" value="BLL3361 PROTEIN"/>
    <property type="match status" value="1"/>
</dbReference>
<feature type="domain" description="Glycosyltransferase subfamily 4-like N-terminal" evidence="4">
    <location>
        <begin position="21"/>
        <end position="181"/>
    </location>
</feature>
<dbReference type="Gene3D" id="3.40.50.2000">
    <property type="entry name" value="Glycogen Phosphorylase B"/>
    <property type="match status" value="2"/>
</dbReference>
<dbReference type="CDD" id="cd03801">
    <property type="entry name" value="GT4_PimA-like"/>
    <property type="match status" value="1"/>
</dbReference>
<accession>A0A3A9ZB84</accession>
<keyword evidence="6" id="KW-1185">Reference proteome</keyword>
<name>A0A3A9ZB84_9ACTN</name>
<evidence type="ECO:0000313" key="5">
    <source>
        <dbReference type="EMBL" id="RKN45475.1"/>
    </source>
</evidence>
<evidence type="ECO:0000256" key="1">
    <source>
        <dbReference type="ARBA" id="ARBA00022676"/>
    </source>
</evidence>
<sequence>MTERAERSDTDMLVLLGAAQSVHVRRWASALAARGHRVVVTSWLPAEPLAHVEIRTPEPVVGARAGRTSRAGRVLRMLSTARWLRREIRRVRPDVVHVHSVGRAGLLSLALPRHAVRVVTPWGSDLRFAARSRLRGWVASAVLRRADLVVPTSRSVTREVTDRYRIPAHRATTVSWGVDDDFLCLRDTIDRRAVRAELGVPVDGRVIISMRGAGQVYRTDDIVRAFRTVAPDCPDLHLIVLAGHEPADGAAAGARADCLERVRTVGRELPERLTLVERTLPPADVFRLMRASDLAVSIPRWDQRSSAVLEAALAGCRLLLADLPAYHELLADGLVAELVTEPVADHLPGMFRAAAPLPPAEQLHNRHFIETSELWSRQVEVMRELYRRVSGPPGPRRRDSESSDPTPATDRSDGSGRRAYGKQGHRDSRH</sequence>
<dbReference type="RefSeq" id="WP_120729539.1">
    <property type="nucleotide sequence ID" value="NZ_RBAK01000006.1"/>
</dbReference>
<evidence type="ECO:0000256" key="3">
    <source>
        <dbReference type="SAM" id="MobiDB-lite"/>
    </source>
</evidence>
<keyword evidence="1" id="KW-0328">Glycosyltransferase</keyword>
<gene>
    <name evidence="5" type="ORF">D7223_17945</name>
</gene>
<dbReference type="SUPFAM" id="SSF53756">
    <property type="entry name" value="UDP-Glycosyltransferase/glycogen phosphorylase"/>
    <property type="match status" value="1"/>
</dbReference>